<dbReference type="STRING" id="516051.VC82_2932"/>
<dbReference type="RefSeq" id="WP_045803004.1">
    <property type="nucleotide sequence ID" value="NZ_CP011071.1"/>
</dbReference>
<evidence type="ECO:0008006" key="3">
    <source>
        <dbReference type="Google" id="ProtNLM"/>
    </source>
</evidence>
<dbReference type="KEGG" id="mlt:VC82_2932"/>
<name>A0A0D5YVX6_9FLAO</name>
<reference evidence="1 2" key="1">
    <citation type="submission" date="2015-03" db="EMBL/GenBank/DDBJ databases">
        <title>Complete genome sequence of Muricauda lutaonensis CC-HSB-11T, isolated from a coastal hot spring.</title>
        <authorList>
            <person name="Kim K.M."/>
        </authorList>
    </citation>
    <scope>NUCLEOTIDE SEQUENCE [LARGE SCALE GENOMIC DNA]</scope>
    <source>
        <strain evidence="1 2">CC-HSB-11</strain>
    </source>
</reference>
<dbReference type="Proteomes" id="UP000032726">
    <property type="component" value="Chromosome"/>
</dbReference>
<dbReference type="PATRIC" id="fig|516051.4.peg.3003"/>
<dbReference type="HOGENOM" id="CLU_013214_2_0_10"/>
<evidence type="ECO:0000313" key="1">
    <source>
        <dbReference type="EMBL" id="AKA36477.1"/>
    </source>
</evidence>
<dbReference type="OrthoDB" id="679547at2"/>
<sequence>MKRIVFIILFVGFQVANAQYKISDGTELLNLQKVPMEKMYVHASSPLLFSGEYLYYKLYCINAQTNKLSSISRMAYVSLVNDKGEPVFEHKIRLEKGMGQSDHFINTDVPSGNYKLVAYTQWMKNGGLAQVFKDDIAIVNPYLADQSAILRQNAQDKEISVKSNDRKDPDLKQEERNDLLQLQLDTLTFVTRQKVMLTLRNYKGNLGHGQYSIAVKKIEQLAVRPRMDAETFTDRYLSVNKRIPQTIGDSIFLPEQRGELIFGRVIDDINNLPAVGKEVIISVPGQEFLLKLATTDQNGYFFTYLRKEYKTPLTIFQVLDQGEYSIDIGRQEDLPFDSMKFGNFTIDPSDAAAIKERSIQNQIENAYFEVKPDSILQPDPIDPFDGGVPEVFNLDEYTRFPTLQETLIEILNTVGYRTGKDGHDYIRVAQDFEKFNEPYNDYPAIVLIDGVFIPDHGSIKDFKAEQVKTIKVLRDQLILGAKQYQGIVSIETVNGDYYDGFQRNNSIVSDLELPKTEKNYFRQSYSQESDINRRIPDYRRLLLWEPQVDLSGTEANFEFYTSDITGDFDIYLEGFTTYGKPVSIKKEFVVTKSKTPINN</sequence>
<proteinExistence type="predicted"/>
<dbReference type="EMBL" id="CP011071">
    <property type="protein sequence ID" value="AKA36477.1"/>
    <property type="molecule type" value="Genomic_DNA"/>
</dbReference>
<protein>
    <recommendedName>
        <fullName evidence="3">TonB-dependent receptor plug</fullName>
    </recommendedName>
</protein>
<organism evidence="1 2">
    <name type="scientific">Flagellimonas lutaonensis</name>
    <dbReference type="NCBI Taxonomy" id="516051"/>
    <lineage>
        <taxon>Bacteria</taxon>
        <taxon>Pseudomonadati</taxon>
        <taxon>Bacteroidota</taxon>
        <taxon>Flavobacteriia</taxon>
        <taxon>Flavobacteriales</taxon>
        <taxon>Flavobacteriaceae</taxon>
        <taxon>Flagellimonas</taxon>
    </lineage>
</organism>
<dbReference type="AlphaFoldDB" id="A0A0D5YVX6"/>
<gene>
    <name evidence="1" type="ORF">VC82_2932</name>
</gene>
<evidence type="ECO:0000313" key="2">
    <source>
        <dbReference type="Proteomes" id="UP000032726"/>
    </source>
</evidence>
<keyword evidence="2" id="KW-1185">Reference proteome</keyword>
<accession>A0A0D5YVX6</accession>